<sequence>MTGPVLLRSALRLTLLGLTLLGGAQGRSAAPGPGCPEHWSALNPADLRATRVSVRRAPLTDARGQPGPHSLSQGEAVLQGPAVGGRRCTYVPGDASRSGFLRPGDTEPLPTPTAPENGTWERDANAGLTVTGKPGSLMLTGTGLFATASGGVNVSHLNGPLRRGESARRWVYSDGDCTLTLWPVGPWLLVQDNLKCAGANVTFAGLYRHVR</sequence>
<evidence type="ECO:0000313" key="3">
    <source>
        <dbReference type="EMBL" id="PTA68725.1"/>
    </source>
</evidence>
<dbReference type="OrthoDB" id="5450120at2"/>
<evidence type="ECO:0000313" key="4">
    <source>
        <dbReference type="Proteomes" id="UP000240317"/>
    </source>
</evidence>
<dbReference type="RefSeq" id="WP_107137144.1">
    <property type="nucleotide sequence ID" value="NZ_PYSV01000004.1"/>
</dbReference>
<comment type="caution">
    <text evidence="3">The sequence shown here is derived from an EMBL/GenBank/DDBJ whole genome shotgun (WGS) entry which is preliminary data.</text>
</comment>
<evidence type="ECO:0000256" key="1">
    <source>
        <dbReference type="SAM" id="MobiDB-lite"/>
    </source>
</evidence>
<dbReference type="Proteomes" id="UP000240317">
    <property type="component" value="Unassembled WGS sequence"/>
</dbReference>
<evidence type="ECO:0000256" key="2">
    <source>
        <dbReference type="SAM" id="SignalP"/>
    </source>
</evidence>
<proteinExistence type="predicted"/>
<dbReference type="EMBL" id="PYSV01000004">
    <property type="protein sequence ID" value="PTA68725.1"/>
    <property type="molecule type" value="Genomic_DNA"/>
</dbReference>
<reference evidence="3 4" key="1">
    <citation type="submission" date="2018-03" db="EMBL/GenBank/DDBJ databases">
        <title>Draft genome of Deinococcus sp. OD32.</title>
        <authorList>
            <person name="Wang X.-P."/>
            <person name="Du Z.-J."/>
        </authorList>
    </citation>
    <scope>NUCLEOTIDE SEQUENCE [LARGE SCALE GENOMIC DNA]</scope>
    <source>
        <strain evidence="3 4">OD32</strain>
    </source>
</reference>
<organism evidence="3 4">
    <name type="scientific">Deinococcus arcticus</name>
    <dbReference type="NCBI Taxonomy" id="2136176"/>
    <lineage>
        <taxon>Bacteria</taxon>
        <taxon>Thermotogati</taxon>
        <taxon>Deinococcota</taxon>
        <taxon>Deinococci</taxon>
        <taxon>Deinococcales</taxon>
        <taxon>Deinococcaceae</taxon>
        <taxon>Deinococcus</taxon>
    </lineage>
</organism>
<keyword evidence="2" id="KW-0732">Signal</keyword>
<feature type="chain" id="PRO_5015525387" evidence="2">
    <location>
        <begin position="30"/>
        <end position="211"/>
    </location>
</feature>
<protein>
    <submittedName>
        <fullName evidence="3">Uncharacterized protein</fullName>
    </submittedName>
</protein>
<dbReference type="AlphaFoldDB" id="A0A2T3WA06"/>
<feature type="region of interest" description="Disordered" evidence="1">
    <location>
        <begin position="94"/>
        <end position="121"/>
    </location>
</feature>
<gene>
    <name evidence="3" type="ORF">C8263_05625</name>
</gene>
<accession>A0A2T3WA06</accession>
<feature type="signal peptide" evidence="2">
    <location>
        <begin position="1"/>
        <end position="29"/>
    </location>
</feature>
<keyword evidence="4" id="KW-1185">Reference proteome</keyword>
<name>A0A2T3WA06_9DEIO</name>